<dbReference type="GO" id="GO:0007019">
    <property type="term" value="P:microtubule depolymerization"/>
    <property type="evidence" value="ECO:0007669"/>
    <property type="project" value="TreeGrafter"/>
</dbReference>
<keyword evidence="5" id="KW-0131">Cell cycle</keyword>
<feature type="compositionally biased region" description="Polar residues" evidence="7">
    <location>
        <begin position="543"/>
        <end position="552"/>
    </location>
</feature>
<dbReference type="EMBL" id="CAJQZP010001146">
    <property type="protein sequence ID" value="CAG5021915.1"/>
    <property type="molecule type" value="Genomic_DNA"/>
</dbReference>
<feature type="repeat" description="WD" evidence="6">
    <location>
        <begin position="56"/>
        <end position="97"/>
    </location>
</feature>
<feature type="compositionally biased region" description="Polar residues" evidence="7">
    <location>
        <begin position="856"/>
        <end position="876"/>
    </location>
</feature>
<keyword evidence="4 5" id="KW-0206">Cytoskeleton</keyword>
<reference evidence="9" key="1">
    <citation type="submission" date="2021-04" db="EMBL/GenBank/DDBJ databases">
        <authorList>
            <person name="Tunstrom K."/>
        </authorList>
    </citation>
    <scope>NUCLEOTIDE SEQUENCE</scope>
</reference>
<feature type="region of interest" description="Disordered" evidence="7">
    <location>
        <begin position="326"/>
        <end position="370"/>
    </location>
</feature>
<evidence type="ECO:0000313" key="9">
    <source>
        <dbReference type="EMBL" id="CAG5021915.1"/>
    </source>
</evidence>
<keyword evidence="6" id="KW-0853">WD repeat</keyword>
<evidence type="ECO:0000256" key="5">
    <source>
        <dbReference type="HAMAP-Rule" id="MF_03022"/>
    </source>
</evidence>
<organism evidence="9 10">
    <name type="scientific">Parnassius apollo</name>
    <name type="common">Apollo butterfly</name>
    <name type="synonym">Papilio apollo</name>
    <dbReference type="NCBI Taxonomy" id="110799"/>
    <lineage>
        <taxon>Eukaryota</taxon>
        <taxon>Metazoa</taxon>
        <taxon>Ecdysozoa</taxon>
        <taxon>Arthropoda</taxon>
        <taxon>Hexapoda</taxon>
        <taxon>Insecta</taxon>
        <taxon>Pterygota</taxon>
        <taxon>Neoptera</taxon>
        <taxon>Endopterygota</taxon>
        <taxon>Lepidoptera</taxon>
        <taxon>Glossata</taxon>
        <taxon>Ditrysia</taxon>
        <taxon>Papilionoidea</taxon>
        <taxon>Papilionidae</taxon>
        <taxon>Parnassiinae</taxon>
        <taxon>Parnassini</taxon>
        <taxon>Parnassius</taxon>
        <taxon>Parnassius</taxon>
    </lineage>
</organism>
<evidence type="ECO:0000313" key="10">
    <source>
        <dbReference type="Proteomes" id="UP000691718"/>
    </source>
</evidence>
<feature type="repeat" description="WD" evidence="6">
    <location>
        <begin position="140"/>
        <end position="181"/>
    </location>
</feature>
<comment type="function">
    <text evidence="5">Participates in a complex which severs microtubules in an ATP-dependent manner. May act to target the enzymatic subunit of this complex to sites of action such as the centrosome. Microtubule severing may promote rapid reorganization of cellular microtubule arrays and the release of microtubules from the centrosome following nucleation.</text>
</comment>
<dbReference type="Pfam" id="PF13925">
    <property type="entry name" value="Katanin_con80"/>
    <property type="match status" value="1"/>
</dbReference>
<dbReference type="CDD" id="cd00200">
    <property type="entry name" value="WD40"/>
    <property type="match status" value="1"/>
</dbReference>
<gene>
    <name evidence="5" type="primary">KATNB1</name>
    <name evidence="9" type="ORF">PAPOLLO_LOCUS17640</name>
</gene>
<feature type="compositionally biased region" description="Basic and acidic residues" evidence="7">
    <location>
        <begin position="448"/>
        <end position="459"/>
    </location>
</feature>
<comment type="similarity">
    <text evidence="5">Belongs to the WD repeat KATNB1 family.</text>
</comment>
<feature type="repeat" description="WD" evidence="6">
    <location>
        <begin position="98"/>
        <end position="139"/>
    </location>
</feature>
<dbReference type="GO" id="GO:0005737">
    <property type="term" value="C:cytoplasm"/>
    <property type="evidence" value="ECO:0007669"/>
    <property type="project" value="UniProtKB-SubCell"/>
</dbReference>
<keyword evidence="5" id="KW-0132">Cell division</keyword>
<evidence type="ECO:0000256" key="1">
    <source>
        <dbReference type="ARBA" id="ARBA00004245"/>
    </source>
</evidence>
<dbReference type="PANTHER" id="PTHR19845:SF0">
    <property type="entry name" value="KATANIN P80 WD40 REPEAT-CONTAINING SUBUNIT B1"/>
    <property type="match status" value="1"/>
</dbReference>
<dbReference type="PANTHER" id="PTHR19845">
    <property type="entry name" value="KATANIN P80 SUBUNIT"/>
    <property type="match status" value="1"/>
</dbReference>
<feature type="region of interest" description="Disordered" evidence="7">
    <location>
        <begin position="525"/>
        <end position="565"/>
    </location>
</feature>
<feature type="compositionally biased region" description="Basic and acidic residues" evidence="7">
    <location>
        <begin position="332"/>
        <end position="354"/>
    </location>
</feature>
<dbReference type="AlphaFoldDB" id="A0A8S3XF80"/>
<dbReference type="InterPro" id="IPR026962">
    <property type="entry name" value="KTNB1"/>
</dbReference>
<keyword evidence="2 5" id="KW-0963">Cytoplasm</keyword>
<feature type="repeat" description="WD" evidence="6">
    <location>
        <begin position="182"/>
        <end position="223"/>
    </location>
</feature>
<comment type="subcellular location">
    <subcellularLocation>
        <location evidence="1 5">Cytoplasm</location>
        <location evidence="1 5">Cytoskeleton</location>
    </subcellularLocation>
    <subcellularLocation>
        <location evidence="5">Cytoplasm</location>
    </subcellularLocation>
    <subcellularLocation>
        <location evidence="5">Cytoplasm</location>
        <location evidence="5">Cytoskeleton</location>
        <location evidence="5">Microtubule organizing center</location>
        <location evidence="5">Centrosome</location>
    </subcellularLocation>
    <subcellularLocation>
        <location evidence="5">Cytoplasm</location>
        <location evidence="5">Cytoskeleton</location>
        <location evidence="5">Spindle pole</location>
    </subcellularLocation>
    <subcellularLocation>
        <location evidence="5">Cytoplasm</location>
        <location evidence="5">Cytoskeleton</location>
        <location evidence="5">Spindle</location>
    </subcellularLocation>
    <text evidence="5">Predominantly cytoplasmic. Localized to the interphase centrosome and mitotic spindle poles.</text>
</comment>
<dbReference type="HAMAP" id="MF_03022">
    <property type="entry name" value="Katanin_p80_B1"/>
    <property type="match status" value="1"/>
</dbReference>
<dbReference type="PROSITE" id="PS50082">
    <property type="entry name" value="WD_REPEATS_2"/>
    <property type="match status" value="5"/>
</dbReference>
<dbReference type="GO" id="GO:0008352">
    <property type="term" value="C:katanin complex"/>
    <property type="evidence" value="ECO:0007669"/>
    <property type="project" value="InterPro"/>
</dbReference>
<protein>
    <recommendedName>
        <fullName evidence="5">Katanin p80 WD40 repeat-containing subunit B1</fullName>
        <shortName evidence="5">Katanin p80 subunit B1</shortName>
    </recommendedName>
    <alternativeName>
        <fullName evidence="5">p80 katanin</fullName>
    </alternativeName>
</protein>
<keyword evidence="5" id="KW-0498">Mitosis</keyword>
<evidence type="ECO:0000256" key="2">
    <source>
        <dbReference type="ARBA" id="ARBA00022490"/>
    </source>
</evidence>
<feature type="region of interest" description="Disordered" evidence="7">
    <location>
        <begin position="382"/>
        <end position="459"/>
    </location>
</feature>
<dbReference type="OrthoDB" id="10251605at2759"/>
<evidence type="ECO:0000256" key="6">
    <source>
        <dbReference type="PROSITE-ProRule" id="PRU00221"/>
    </source>
</evidence>
<feature type="region of interest" description="Disordered" evidence="7">
    <location>
        <begin position="804"/>
        <end position="930"/>
    </location>
</feature>
<name>A0A8S3XF80_PARAO</name>
<feature type="compositionally biased region" description="Pro residues" evidence="7">
    <location>
        <begin position="429"/>
        <end position="442"/>
    </location>
</feature>
<dbReference type="SMART" id="SM00320">
    <property type="entry name" value="WD40"/>
    <property type="match status" value="6"/>
</dbReference>
<feature type="compositionally biased region" description="Polar residues" evidence="7">
    <location>
        <begin position="886"/>
        <end position="901"/>
    </location>
</feature>
<evidence type="ECO:0000259" key="8">
    <source>
        <dbReference type="Pfam" id="PF13925"/>
    </source>
</evidence>
<dbReference type="InterPro" id="IPR001680">
    <property type="entry name" value="WD40_rpt"/>
</dbReference>
<dbReference type="GO" id="GO:0008017">
    <property type="term" value="F:microtubule binding"/>
    <property type="evidence" value="ECO:0007669"/>
    <property type="project" value="UniProtKB-UniRule"/>
</dbReference>
<dbReference type="InterPro" id="IPR028021">
    <property type="entry name" value="Katanin_C-terminal"/>
</dbReference>
<dbReference type="Pfam" id="PF00400">
    <property type="entry name" value="WD40"/>
    <property type="match status" value="5"/>
</dbReference>
<evidence type="ECO:0000256" key="7">
    <source>
        <dbReference type="SAM" id="MobiDB-lite"/>
    </source>
</evidence>
<dbReference type="GO" id="GO:0005874">
    <property type="term" value="C:microtubule"/>
    <property type="evidence" value="ECO:0007669"/>
    <property type="project" value="UniProtKB-KW"/>
</dbReference>
<dbReference type="Proteomes" id="UP000691718">
    <property type="component" value="Unassembled WGS sequence"/>
</dbReference>
<keyword evidence="10" id="KW-1185">Reference proteome</keyword>
<dbReference type="InterPro" id="IPR019775">
    <property type="entry name" value="WD40_repeat_CS"/>
</dbReference>
<dbReference type="PROSITE" id="PS00678">
    <property type="entry name" value="WD_REPEATS_1"/>
    <property type="match status" value="3"/>
</dbReference>
<dbReference type="GO" id="GO:0051013">
    <property type="term" value="P:microtubule severing"/>
    <property type="evidence" value="ECO:0007669"/>
    <property type="project" value="UniProtKB-UniRule"/>
</dbReference>
<feature type="domain" description="Katanin p80 subunit C-terminal" evidence="8">
    <location>
        <begin position="630"/>
        <end position="782"/>
    </location>
</feature>
<dbReference type="GO" id="GO:0005813">
    <property type="term" value="C:centrosome"/>
    <property type="evidence" value="ECO:0007669"/>
    <property type="project" value="UniProtKB-SubCell"/>
</dbReference>
<evidence type="ECO:0000256" key="4">
    <source>
        <dbReference type="ARBA" id="ARBA00023212"/>
    </source>
</evidence>
<dbReference type="PROSITE" id="PS50294">
    <property type="entry name" value="WD_REPEATS_REGION"/>
    <property type="match status" value="4"/>
</dbReference>
<dbReference type="GO" id="GO:0000922">
    <property type="term" value="C:spindle pole"/>
    <property type="evidence" value="ECO:0007669"/>
    <property type="project" value="UniProtKB-SubCell"/>
</dbReference>
<sequence>MDSLRRSWKLQEFVAHKANVNCLAMGHKSNQVLATGGDDKKVNLWAIGRQSCLMSLSGHTTPVECVCFGHSEDLVCAGSQTGALKIWDLEAAKLLRTFTGHKGAIKCMDFHPYGDYLTTGSCDSNIKLWDTRKRGCIVTYSSHRLAVNSLQFSPDGQWIASACEDGLVKVWDVRVGKVLQEFIEHTSAVTCVKFHPHEFLLASCGSDKTVNFWDMEKFQLVSKFEKDNTSIRHMTFSDDGTTLLGCGNDGLHVVGWEPARVLDTVSGHWGQIHDMTVAQTQLIAGSFHSTYVVLSVVDLNKVHPFGGPPPVAPTVVRDLSPFQKGHTVRKSFSKEKPPKEAMHRPTLLDEKTAEESASGTEADEDSGAVISNFNDYTEIFRPSRALTRTPPPATSLSSDDYSEPVAEPSRKLEATVSTSLRDLMLEESSPPPPRPPPQPSPPQRHRADHYSRIPTPKEHYPVLDKKSEVFSRMMDNSKDANTYTTTKPTAINDFATNSLTACTLNRHNSYKESKTTTEMCGNNLRQSNSEVSLGPPSLGPRSLSFSRTQSQNTRRRIDSVSRENVSISCNVEDPEREPEPEFIPYATDRPVGLDLEEFLPRGLAASMGRGGARGGGAEPSEQEVLGVMMRGHDSMMAVLTARQRALQIFHSVRVNKSLKSALESVIALEDTSVILDILNVMAHKPSLWNLDICLLMLPKIYDLLQSKYESYMQCGCNALRLIVRNFSSVVRANVSAPVRTLGVDIPREERYTKCVQIHRLLLEVRAFLLKRQTLQGRLGAAFPKRLARSLECLEDAELRRQEQAERQAAFRASETPSQRQQRRLEQTERQAALRASETPSQSQERRLEQAERQATLRASETPSQSQRRATETPDQSQQRRLDQAERQSTLRATETPVQSQLRLFEQAERQAALRAAETPDETNKVLNDQR</sequence>
<proteinExistence type="inferred from homology"/>
<dbReference type="FunFam" id="2.130.10.10:FF:000462">
    <property type="entry name" value="Katanin p80 WD40 repeat-containing subunit B1"/>
    <property type="match status" value="1"/>
</dbReference>
<evidence type="ECO:0000256" key="3">
    <source>
        <dbReference type="ARBA" id="ARBA00022701"/>
    </source>
</evidence>
<dbReference type="GO" id="GO:0051301">
    <property type="term" value="P:cell division"/>
    <property type="evidence" value="ECO:0007669"/>
    <property type="project" value="UniProtKB-KW"/>
</dbReference>
<comment type="caution">
    <text evidence="9">The sequence shown here is derived from an EMBL/GenBank/DDBJ whole genome shotgun (WGS) entry which is preliminary data.</text>
</comment>
<feature type="repeat" description="WD" evidence="6">
    <location>
        <begin position="13"/>
        <end position="55"/>
    </location>
</feature>
<keyword evidence="3 5" id="KW-0493">Microtubule</keyword>
<comment type="subunit">
    <text evidence="5">Interacts with KATNA1. This interaction enhances the microtubule binding and severing activity of KATNA1 and also targets this activity to the centrosome.</text>
</comment>
<accession>A0A8S3XF80</accession>
<feature type="compositionally biased region" description="Basic and acidic residues" evidence="7">
    <location>
        <begin position="921"/>
        <end position="930"/>
    </location>
</feature>